<sequence>MKKNNTTIYDIAKALDVSASTVSRALRDHQDISAEVTEKVKKMAKRMNYKPNTLAQNLKERKTKVIGVIIPEIIHHFNMSVLNGIEEVAFRKGYHVMVTKTNESYHREVMNAESLAGQVDGLLVCLSQETKKYDHFKTFKQQEIPLVFFERVAEKVAGHRVVMNDEAIAFTLTEHLIKSGYQRIAILTGGDHLNTCRSRIKGYREAIGRYGMTPDEALIVKSGMSFQEGRVGFQKVMSMEQKPDAIFATGEQIALAVYSETKKMGLHIGSQLGLAAFSCDPLLALLEPSVTGLGQKGFEMGSMAAQLCINEIENENKSYKSRAETLSNELIIRKSSLKTSADTLVVSSYSSYLSGKNSDESLVYIY</sequence>
<dbReference type="SUPFAM" id="SSF47413">
    <property type="entry name" value="lambda repressor-like DNA-binding domains"/>
    <property type="match status" value="1"/>
</dbReference>
<reference evidence="5 6" key="2">
    <citation type="journal article" date="2012" name="Stand. Genomic Sci.">
        <title>Complete genome sequence of the aquatic bacterium Runella slithyformis type strain (LSU 4(T)).</title>
        <authorList>
            <person name="Copeland A."/>
            <person name="Zhang X."/>
            <person name="Misra M."/>
            <person name="Lapidus A."/>
            <person name="Nolan M."/>
            <person name="Lucas S."/>
            <person name="Deshpande S."/>
            <person name="Cheng J.F."/>
            <person name="Tapia R."/>
            <person name="Goodwin L.A."/>
            <person name="Pitluck S."/>
            <person name="Liolios K."/>
            <person name="Pagani I."/>
            <person name="Ivanova N."/>
            <person name="Mikhailova N."/>
            <person name="Pati A."/>
            <person name="Chen A."/>
            <person name="Palaniappan K."/>
            <person name="Land M."/>
            <person name="Hauser L."/>
            <person name="Pan C."/>
            <person name="Jeffries C.D."/>
            <person name="Detter J.C."/>
            <person name="Brambilla E.M."/>
            <person name="Rohde M."/>
            <person name="Djao O.D."/>
            <person name="Goker M."/>
            <person name="Sikorski J."/>
            <person name="Tindall B.J."/>
            <person name="Woyke T."/>
            <person name="Bristow J."/>
            <person name="Eisen J.A."/>
            <person name="Markowitz V."/>
            <person name="Hugenholtz P."/>
            <person name="Kyrpides N.C."/>
            <person name="Klenk H.P."/>
            <person name="Mavromatis K."/>
        </authorList>
    </citation>
    <scope>NUCLEOTIDE SEQUENCE [LARGE SCALE GENOMIC DNA]</scope>
    <source>
        <strain evidence="6">ATCC 29530 / DSM 19594 / LMG 11500 / NCIMB 11436 / LSU 4</strain>
    </source>
</reference>
<proteinExistence type="predicted"/>
<evidence type="ECO:0000256" key="3">
    <source>
        <dbReference type="ARBA" id="ARBA00023163"/>
    </source>
</evidence>
<dbReference type="KEGG" id="rsi:Runsl_1911"/>
<dbReference type="PANTHER" id="PTHR30146:SF109">
    <property type="entry name" value="HTH-TYPE TRANSCRIPTIONAL REGULATOR GALS"/>
    <property type="match status" value="1"/>
</dbReference>
<dbReference type="Pfam" id="PF00532">
    <property type="entry name" value="Peripla_BP_1"/>
    <property type="match status" value="1"/>
</dbReference>
<dbReference type="PROSITE" id="PS50932">
    <property type="entry name" value="HTH_LACI_2"/>
    <property type="match status" value="1"/>
</dbReference>
<keyword evidence="3" id="KW-0804">Transcription</keyword>
<gene>
    <name evidence="5" type="ordered locus">Runsl_1911</name>
</gene>
<keyword evidence="1" id="KW-0805">Transcription regulation</keyword>
<dbReference type="Gene3D" id="3.40.50.2300">
    <property type="match status" value="2"/>
</dbReference>
<dbReference type="GO" id="GO:0003700">
    <property type="term" value="F:DNA-binding transcription factor activity"/>
    <property type="evidence" value="ECO:0007669"/>
    <property type="project" value="TreeGrafter"/>
</dbReference>
<organism evidence="5 6">
    <name type="scientific">Runella slithyformis (strain ATCC 29530 / DSM 19594 / LMG 11500 / NCIMB 11436 / LSU 4)</name>
    <dbReference type="NCBI Taxonomy" id="761193"/>
    <lineage>
        <taxon>Bacteria</taxon>
        <taxon>Pseudomonadati</taxon>
        <taxon>Bacteroidota</taxon>
        <taxon>Cytophagia</taxon>
        <taxon>Cytophagales</taxon>
        <taxon>Spirosomataceae</taxon>
        <taxon>Runella</taxon>
    </lineage>
</organism>
<dbReference type="PANTHER" id="PTHR30146">
    <property type="entry name" value="LACI-RELATED TRANSCRIPTIONAL REPRESSOR"/>
    <property type="match status" value="1"/>
</dbReference>
<dbReference type="Gene3D" id="1.10.260.40">
    <property type="entry name" value="lambda repressor-like DNA-binding domains"/>
    <property type="match status" value="1"/>
</dbReference>
<dbReference type="InterPro" id="IPR000843">
    <property type="entry name" value="HTH_LacI"/>
</dbReference>
<evidence type="ECO:0000313" key="6">
    <source>
        <dbReference type="Proteomes" id="UP000000493"/>
    </source>
</evidence>
<dbReference type="EMBL" id="CP002859">
    <property type="protein sequence ID" value="AEI48335.1"/>
    <property type="molecule type" value="Genomic_DNA"/>
</dbReference>
<evidence type="ECO:0000259" key="4">
    <source>
        <dbReference type="PROSITE" id="PS50932"/>
    </source>
</evidence>
<dbReference type="AlphaFoldDB" id="A0A7U3ZJG9"/>
<dbReference type="InterPro" id="IPR001761">
    <property type="entry name" value="Peripla_BP/Lac1_sug-bd_dom"/>
</dbReference>
<dbReference type="InterPro" id="IPR010982">
    <property type="entry name" value="Lambda_DNA-bd_dom_sf"/>
</dbReference>
<reference evidence="6" key="1">
    <citation type="submission" date="2011-06" db="EMBL/GenBank/DDBJ databases">
        <title>The complete genome of chromosome of Runella slithyformis DSM 19594.</title>
        <authorList>
            <consortium name="US DOE Joint Genome Institute (JGI-PGF)"/>
            <person name="Lucas S."/>
            <person name="Han J."/>
            <person name="Lapidus A."/>
            <person name="Bruce D."/>
            <person name="Goodwin L."/>
            <person name="Pitluck S."/>
            <person name="Peters L."/>
            <person name="Kyrpides N."/>
            <person name="Mavromatis K."/>
            <person name="Ivanova N."/>
            <person name="Ovchinnikova G."/>
            <person name="Zhang X."/>
            <person name="Misra M."/>
            <person name="Detter J.C."/>
            <person name="Tapia R."/>
            <person name="Han C."/>
            <person name="Land M."/>
            <person name="Hauser L."/>
            <person name="Markowitz V."/>
            <person name="Cheng J.-F."/>
            <person name="Hugenholtz P."/>
            <person name="Woyke T."/>
            <person name="Wu D."/>
            <person name="Tindall B."/>
            <person name="Faehrich R."/>
            <person name="Brambilla E."/>
            <person name="Klenk H.-P."/>
            <person name="Eisen J.A."/>
        </authorList>
    </citation>
    <scope>NUCLEOTIDE SEQUENCE [LARGE SCALE GENOMIC DNA]</scope>
    <source>
        <strain evidence="6">ATCC 29530 / DSM 19594 / LMG 11500 / NCIMB 11436 / LSU 4</strain>
    </source>
</reference>
<dbReference type="GO" id="GO:0000976">
    <property type="term" value="F:transcription cis-regulatory region binding"/>
    <property type="evidence" value="ECO:0007669"/>
    <property type="project" value="TreeGrafter"/>
</dbReference>
<protein>
    <submittedName>
        <fullName evidence="5">Transcriptional regulator, LacI family</fullName>
    </submittedName>
</protein>
<dbReference type="CDD" id="cd06267">
    <property type="entry name" value="PBP1_LacI_sugar_binding-like"/>
    <property type="match status" value="1"/>
</dbReference>
<keyword evidence="2" id="KW-0238">DNA-binding</keyword>
<dbReference type="SMART" id="SM00354">
    <property type="entry name" value="HTH_LACI"/>
    <property type="match status" value="1"/>
</dbReference>
<evidence type="ECO:0000313" key="5">
    <source>
        <dbReference type="EMBL" id="AEI48335.1"/>
    </source>
</evidence>
<accession>A0A7U3ZJG9</accession>
<dbReference type="Proteomes" id="UP000000493">
    <property type="component" value="Chromosome"/>
</dbReference>
<name>A0A7U3ZJG9_RUNSL</name>
<dbReference type="CDD" id="cd01392">
    <property type="entry name" value="HTH_LacI"/>
    <property type="match status" value="1"/>
</dbReference>
<evidence type="ECO:0000256" key="1">
    <source>
        <dbReference type="ARBA" id="ARBA00023015"/>
    </source>
</evidence>
<dbReference type="InterPro" id="IPR028082">
    <property type="entry name" value="Peripla_BP_I"/>
</dbReference>
<dbReference type="SUPFAM" id="SSF53822">
    <property type="entry name" value="Periplasmic binding protein-like I"/>
    <property type="match status" value="1"/>
</dbReference>
<keyword evidence="6" id="KW-1185">Reference proteome</keyword>
<feature type="domain" description="HTH lacI-type" evidence="4">
    <location>
        <begin position="6"/>
        <end position="60"/>
    </location>
</feature>
<dbReference type="RefSeq" id="WP_013927648.1">
    <property type="nucleotide sequence ID" value="NC_015703.1"/>
</dbReference>
<dbReference type="Pfam" id="PF00356">
    <property type="entry name" value="LacI"/>
    <property type="match status" value="1"/>
</dbReference>
<evidence type="ECO:0000256" key="2">
    <source>
        <dbReference type="ARBA" id="ARBA00023125"/>
    </source>
</evidence>